<dbReference type="InterPro" id="IPR035386">
    <property type="entry name" value="Arm-DNA-bind_5"/>
</dbReference>
<dbReference type="InterPro" id="IPR002104">
    <property type="entry name" value="Integrase_catalytic"/>
</dbReference>
<evidence type="ECO:0000256" key="2">
    <source>
        <dbReference type="ARBA" id="ARBA00023125"/>
    </source>
</evidence>
<comment type="similarity">
    <text evidence="1">Belongs to the 'phage' integrase family.</text>
</comment>
<sequence length="379" mass="44299">MKRIRVTLRKKSISNGKLSLYLDFYPPFFNPESGDYSRREFLKLYLIAKPASQIEKILNAENLHRAELICSRRQNEVNKEFIYTPFELEELKKKEIGRKSFLEFFKKEASLRCGKNLSLWECAIKHFEKFLQGRDLLFTDVTADVVEDFKSYLLKTESIRNIGKNLSQNTALSYFNKVKATLRKAYKMNMLESDINFQVQGIKEIESDRNYLTLEESIALYNTPCKKDIVKRVSLFSLLTGMRYSDIAKLKWTDIQTHGDGHYIKFQQQKTQKNEMMPISDHAYRLLYDGKNDGIKVFEDLKKWDIDRLLPIWISEAGITKHFTFHCFRHTYATLQISAGTDLFTVSKMLGHKSIKSTQIYAKLVDEKKVQAAGKIILE</sequence>
<dbReference type="PANTHER" id="PTHR30349">
    <property type="entry name" value="PHAGE INTEGRASE-RELATED"/>
    <property type="match status" value="1"/>
</dbReference>
<name>A0ABW1PKW4_9FLAO</name>
<accession>A0ABW1PKW4</accession>
<dbReference type="EMBL" id="JBHSQB010000003">
    <property type="protein sequence ID" value="MFC6095591.1"/>
    <property type="molecule type" value="Genomic_DNA"/>
</dbReference>
<evidence type="ECO:0000256" key="1">
    <source>
        <dbReference type="ARBA" id="ARBA00008857"/>
    </source>
</evidence>
<dbReference type="InterPro" id="IPR011010">
    <property type="entry name" value="DNA_brk_join_enz"/>
</dbReference>
<comment type="caution">
    <text evidence="5">The sequence shown here is derived from an EMBL/GenBank/DDBJ whole genome shotgun (WGS) entry which is preliminary data.</text>
</comment>
<dbReference type="CDD" id="cd01185">
    <property type="entry name" value="INTN1_C_like"/>
    <property type="match status" value="1"/>
</dbReference>
<dbReference type="InterPro" id="IPR025269">
    <property type="entry name" value="SAM-like_dom"/>
</dbReference>
<evidence type="ECO:0000259" key="4">
    <source>
        <dbReference type="PROSITE" id="PS51898"/>
    </source>
</evidence>
<dbReference type="Pfam" id="PF13102">
    <property type="entry name" value="Phage_int_SAM_5"/>
    <property type="match status" value="1"/>
</dbReference>
<organism evidence="5 6">
    <name type="scientific">Flavobacterium qiangtangense</name>
    <dbReference type="NCBI Taxonomy" id="1442595"/>
    <lineage>
        <taxon>Bacteria</taxon>
        <taxon>Pseudomonadati</taxon>
        <taxon>Bacteroidota</taxon>
        <taxon>Flavobacteriia</taxon>
        <taxon>Flavobacteriales</taxon>
        <taxon>Flavobacteriaceae</taxon>
        <taxon>Flavobacterium</taxon>
    </lineage>
</organism>
<evidence type="ECO:0000313" key="5">
    <source>
        <dbReference type="EMBL" id="MFC6095591.1"/>
    </source>
</evidence>
<keyword evidence="3" id="KW-0233">DNA recombination</keyword>
<proteinExistence type="inferred from homology"/>
<evidence type="ECO:0000256" key="3">
    <source>
        <dbReference type="ARBA" id="ARBA00023172"/>
    </source>
</evidence>
<dbReference type="Pfam" id="PF00589">
    <property type="entry name" value="Phage_integrase"/>
    <property type="match status" value="1"/>
</dbReference>
<dbReference type="Gene3D" id="1.10.150.130">
    <property type="match status" value="1"/>
</dbReference>
<protein>
    <submittedName>
        <fullName evidence="5">Site-specific integrase</fullName>
    </submittedName>
</protein>
<keyword evidence="6" id="KW-1185">Reference proteome</keyword>
<dbReference type="InterPro" id="IPR013762">
    <property type="entry name" value="Integrase-like_cat_sf"/>
</dbReference>
<dbReference type="Pfam" id="PF17293">
    <property type="entry name" value="Arm-DNA-bind_5"/>
    <property type="match status" value="1"/>
</dbReference>
<gene>
    <name evidence="5" type="ORF">ACFPVY_02945</name>
</gene>
<evidence type="ECO:0000313" key="6">
    <source>
        <dbReference type="Proteomes" id="UP001596287"/>
    </source>
</evidence>
<dbReference type="PANTHER" id="PTHR30349:SF64">
    <property type="entry name" value="PROPHAGE INTEGRASE INTD-RELATED"/>
    <property type="match status" value="1"/>
</dbReference>
<dbReference type="SUPFAM" id="SSF56349">
    <property type="entry name" value="DNA breaking-rejoining enzymes"/>
    <property type="match status" value="1"/>
</dbReference>
<dbReference type="RefSeq" id="WP_379790227.1">
    <property type="nucleotide sequence ID" value="NZ_JBHSQB010000003.1"/>
</dbReference>
<dbReference type="PROSITE" id="PS51898">
    <property type="entry name" value="TYR_RECOMBINASE"/>
    <property type="match status" value="1"/>
</dbReference>
<reference evidence="6" key="1">
    <citation type="journal article" date="2019" name="Int. J. Syst. Evol. Microbiol.">
        <title>The Global Catalogue of Microorganisms (GCM) 10K type strain sequencing project: providing services to taxonomists for standard genome sequencing and annotation.</title>
        <authorList>
            <consortium name="The Broad Institute Genomics Platform"/>
            <consortium name="The Broad Institute Genome Sequencing Center for Infectious Disease"/>
            <person name="Wu L."/>
            <person name="Ma J."/>
        </authorList>
    </citation>
    <scope>NUCLEOTIDE SEQUENCE [LARGE SCALE GENOMIC DNA]</scope>
    <source>
        <strain evidence="6">CCUG 49679</strain>
    </source>
</reference>
<dbReference type="InterPro" id="IPR010998">
    <property type="entry name" value="Integrase_recombinase_N"/>
</dbReference>
<keyword evidence="2" id="KW-0238">DNA-binding</keyword>
<dbReference type="Gene3D" id="1.10.443.10">
    <property type="entry name" value="Intergrase catalytic core"/>
    <property type="match status" value="1"/>
</dbReference>
<dbReference type="Proteomes" id="UP001596287">
    <property type="component" value="Unassembled WGS sequence"/>
</dbReference>
<dbReference type="InterPro" id="IPR050090">
    <property type="entry name" value="Tyrosine_recombinase_XerCD"/>
</dbReference>
<feature type="domain" description="Tyr recombinase" evidence="4">
    <location>
        <begin position="207"/>
        <end position="374"/>
    </location>
</feature>